<evidence type="ECO:0000313" key="1">
    <source>
        <dbReference type="EMBL" id="KAK1406109.1"/>
    </source>
</evidence>
<comment type="caution">
    <text evidence="1">The sequence shown here is derived from an EMBL/GenBank/DDBJ whole genome shotgun (WGS) entry which is preliminary data.</text>
</comment>
<dbReference type="EMBL" id="JAUHHV010000012">
    <property type="protein sequence ID" value="KAK1406109.1"/>
    <property type="molecule type" value="Genomic_DNA"/>
</dbReference>
<accession>A0AAD8JME5</accession>
<dbReference type="Proteomes" id="UP001229421">
    <property type="component" value="Unassembled WGS sequence"/>
</dbReference>
<protein>
    <submittedName>
        <fullName evidence="1">Uncharacterized protein</fullName>
    </submittedName>
</protein>
<keyword evidence="2" id="KW-1185">Reference proteome</keyword>
<dbReference type="AlphaFoldDB" id="A0AAD8JME5"/>
<proteinExistence type="predicted"/>
<name>A0AAD8JME5_TARER</name>
<evidence type="ECO:0000313" key="2">
    <source>
        <dbReference type="Proteomes" id="UP001229421"/>
    </source>
</evidence>
<gene>
    <name evidence="1" type="ORF">QVD17_41395</name>
</gene>
<reference evidence="1" key="1">
    <citation type="journal article" date="2023" name="bioRxiv">
        <title>Improved chromosome-level genome assembly for marigold (Tagetes erecta).</title>
        <authorList>
            <person name="Jiang F."/>
            <person name="Yuan L."/>
            <person name="Wang S."/>
            <person name="Wang H."/>
            <person name="Xu D."/>
            <person name="Wang A."/>
            <person name="Fan W."/>
        </authorList>
    </citation>
    <scope>NUCLEOTIDE SEQUENCE</scope>
    <source>
        <strain evidence="1">WSJ</strain>
        <tissue evidence="1">Leaf</tissue>
    </source>
</reference>
<sequence length="83" mass="9285">MLSHLCYHIQAITHVHLFPSRMDDDGGDRWRGRKENERNSYLTSIGGQVNNDGDGASELVSLLVGEVAARKKKRATEETGFQN</sequence>
<organism evidence="1 2">
    <name type="scientific">Tagetes erecta</name>
    <name type="common">African marigold</name>
    <dbReference type="NCBI Taxonomy" id="13708"/>
    <lineage>
        <taxon>Eukaryota</taxon>
        <taxon>Viridiplantae</taxon>
        <taxon>Streptophyta</taxon>
        <taxon>Embryophyta</taxon>
        <taxon>Tracheophyta</taxon>
        <taxon>Spermatophyta</taxon>
        <taxon>Magnoliopsida</taxon>
        <taxon>eudicotyledons</taxon>
        <taxon>Gunneridae</taxon>
        <taxon>Pentapetalae</taxon>
        <taxon>asterids</taxon>
        <taxon>campanulids</taxon>
        <taxon>Asterales</taxon>
        <taxon>Asteraceae</taxon>
        <taxon>Asteroideae</taxon>
        <taxon>Heliantheae alliance</taxon>
        <taxon>Tageteae</taxon>
        <taxon>Tagetes</taxon>
    </lineage>
</organism>